<accession>A0A0A9GSA2</accession>
<evidence type="ECO:0000313" key="1">
    <source>
        <dbReference type="EMBL" id="JAE26304.1"/>
    </source>
</evidence>
<proteinExistence type="predicted"/>
<sequence length="65" mass="7596">MLEVYISDPKFFNFYPFILYSIINPITLEKHNISFESIVQLNDFCINTITCLGSNNRSFIISRVT</sequence>
<protein>
    <submittedName>
        <fullName evidence="1">Uncharacterized protein</fullName>
    </submittedName>
</protein>
<reference evidence="1" key="1">
    <citation type="submission" date="2014-09" db="EMBL/GenBank/DDBJ databases">
        <authorList>
            <person name="Magalhaes I.L.F."/>
            <person name="Oliveira U."/>
            <person name="Santos F.R."/>
            <person name="Vidigal T.H.D.A."/>
            <person name="Brescovit A.D."/>
            <person name="Santos A.J."/>
        </authorList>
    </citation>
    <scope>NUCLEOTIDE SEQUENCE</scope>
    <source>
        <tissue evidence="1">Shoot tissue taken approximately 20 cm above the soil surface</tissue>
    </source>
</reference>
<reference evidence="1" key="2">
    <citation type="journal article" date="2015" name="Data Brief">
        <title>Shoot transcriptome of the giant reed, Arundo donax.</title>
        <authorList>
            <person name="Barrero R.A."/>
            <person name="Guerrero F.D."/>
            <person name="Moolhuijzen P."/>
            <person name="Goolsby J.A."/>
            <person name="Tidwell J."/>
            <person name="Bellgard S.E."/>
            <person name="Bellgard M.I."/>
        </authorList>
    </citation>
    <scope>NUCLEOTIDE SEQUENCE</scope>
    <source>
        <tissue evidence="1">Shoot tissue taken approximately 20 cm above the soil surface</tissue>
    </source>
</reference>
<organism evidence="1">
    <name type="scientific">Arundo donax</name>
    <name type="common">Giant reed</name>
    <name type="synonym">Donax arundinaceus</name>
    <dbReference type="NCBI Taxonomy" id="35708"/>
    <lineage>
        <taxon>Eukaryota</taxon>
        <taxon>Viridiplantae</taxon>
        <taxon>Streptophyta</taxon>
        <taxon>Embryophyta</taxon>
        <taxon>Tracheophyta</taxon>
        <taxon>Spermatophyta</taxon>
        <taxon>Magnoliopsida</taxon>
        <taxon>Liliopsida</taxon>
        <taxon>Poales</taxon>
        <taxon>Poaceae</taxon>
        <taxon>PACMAD clade</taxon>
        <taxon>Arundinoideae</taxon>
        <taxon>Arundineae</taxon>
        <taxon>Arundo</taxon>
    </lineage>
</organism>
<name>A0A0A9GSA2_ARUDO</name>
<dbReference type="AlphaFoldDB" id="A0A0A9GSA2"/>
<dbReference type="EMBL" id="GBRH01171592">
    <property type="protein sequence ID" value="JAE26304.1"/>
    <property type="molecule type" value="Transcribed_RNA"/>
</dbReference>